<comment type="caution">
    <text evidence="2">The sequence shown here is derived from an EMBL/GenBank/DDBJ whole genome shotgun (WGS) entry which is preliminary data.</text>
</comment>
<gene>
    <name evidence="2" type="ORF">M3P05_05820</name>
</gene>
<feature type="compositionally biased region" description="Low complexity" evidence="1">
    <location>
        <begin position="1"/>
        <end position="18"/>
    </location>
</feature>
<proteinExistence type="predicted"/>
<accession>A0ABT0PEJ9</accession>
<dbReference type="EMBL" id="JAMFLX010000006">
    <property type="protein sequence ID" value="MCL6269456.1"/>
    <property type="molecule type" value="Genomic_DNA"/>
</dbReference>
<reference evidence="2 3" key="1">
    <citation type="submission" date="2022-05" db="EMBL/GenBank/DDBJ databases">
        <authorList>
            <person name="Park J.-S."/>
        </authorList>
    </citation>
    <scope>NUCLEOTIDE SEQUENCE [LARGE SCALE GENOMIC DNA]</scope>
    <source>
        <strain evidence="2 3">2012CJ34-2</strain>
    </source>
</reference>
<dbReference type="SMART" id="SM00015">
    <property type="entry name" value="IQ"/>
    <property type="match status" value="1"/>
</dbReference>
<sequence length="359" mass="41753">MLQQTATNNTTPVPTVTAPKAEDERTTAAVTIQKYWRGFKVKRDFTNPSTKDHHVPMGHLSVGNDPIPYLEKFVTIKKHPAIVTTGGAQCLSNAIRLTQRADCSLGVIPKIFIIDFSQKIIEFWKLLSEVFMKSENIEQLLAKLPRLINYNTETTKFEIVIPYPKNCSKEDGISRWIVEFWPYEHQKRFSKESFPEINPENLHPRESYEFFKQLLDSDEKRFEWVKRLVTNQIYLIQSCWHQSPTSFSFVKRVCEYHDYDVYVYASNIEDTNKQPAQTLWENIRALSPVAVVKAHTKYQNQDKKTGYPVSTEYILNTEYQTHFQINQEGEMTAQNHGSDEKISIVDLHTLHPRPQSSFS</sequence>
<keyword evidence="3" id="KW-1185">Reference proteome</keyword>
<dbReference type="RefSeq" id="WP_249698479.1">
    <property type="nucleotide sequence ID" value="NZ_JAMFLX010000006.1"/>
</dbReference>
<protein>
    <submittedName>
        <fullName evidence="2">IQ calmodulin-binding motif-containing protein</fullName>
    </submittedName>
</protein>
<evidence type="ECO:0000256" key="1">
    <source>
        <dbReference type="SAM" id="MobiDB-lite"/>
    </source>
</evidence>
<evidence type="ECO:0000313" key="3">
    <source>
        <dbReference type="Proteomes" id="UP001203338"/>
    </source>
</evidence>
<feature type="region of interest" description="Disordered" evidence="1">
    <location>
        <begin position="1"/>
        <end position="22"/>
    </location>
</feature>
<organism evidence="2 3">
    <name type="scientific">Parendozoicomonas callyspongiae</name>
    <dbReference type="NCBI Taxonomy" id="2942213"/>
    <lineage>
        <taxon>Bacteria</taxon>
        <taxon>Pseudomonadati</taxon>
        <taxon>Pseudomonadota</taxon>
        <taxon>Gammaproteobacteria</taxon>
        <taxon>Oceanospirillales</taxon>
        <taxon>Endozoicomonadaceae</taxon>
        <taxon>Parendozoicomonas</taxon>
    </lineage>
</organism>
<dbReference type="Proteomes" id="UP001203338">
    <property type="component" value="Unassembled WGS sequence"/>
</dbReference>
<dbReference type="CDD" id="cd23767">
    <property type="entry name" value="IQCD"/>
    <property type="match status" value="1"/>
</dbReference>
<dbReference type="PROSITE" id="PS50096">
    <property type="entry name" value="IQ"/>
    <property type="match status" value="1"/>
</dbReference>
<dbReference type="InterPro" id="IPR000048">
    <property type="entry name" value="IQ_motif_EF-hand-BS"/>
</dbReference>
<dbReference type="Pfam" id="PF00612">
    <property type="entry name" value="IQ"/>
    <property type="match status" value="1"/>
</dbReference>
<evidence type="ECO:0000313" key="2">
    <source>
        <dbReference type="EMBL" id="MCL6269456.1"/>
    </source>
</evidence>
<name>A0ABT0PEJ9_9GAMM</name>